<dbReference type="InterPro" id="IPR007569">
    <property type="entry name" value="DUF559"/>
</dbReference>
<evidence type="ECO:0000313" key="2">
    <source>
        <dbReference type="EMBL" id="RXZ72501.1"/>
    </source>
</evidence>
<name>A0A4Q2L839_9MICO</name>
<dbReference type="EMBL" id="SDPN01000004">
    <property type="protein sequence ID" value="RXZ72501.1"/>
    <property type="molecule type" value="Genomic_DNA"/>
</dbReference>
<dbReference type="Proteomes" id="UP000293865">
    <property type="component" value="Unassembled WGS sequence"/>
</dbReference>
<protein>
    <submittedName>
        <fullName evidence="2">DUF559 domain-containing protein</fullName>
    </submittedName>
</protein>
<organism evidence="2 3">
    <name type="scientific">Agromyces albus</name>
    <dbReference type="NCBI Taxonomy" id="205332"/>
    <lineage>
        <taxon>Bacteria</taxon>
        <taxon>Bacillati</taxon>
        <taxon>Actinomycetota</taxon>
        <taxon>Actinomycetes</taxon>
        <taxon>Micrococcales</taxon>
        <taxon>Microbacteriaceae</taxon>
        <taxon>Agromyces</taxon>
    </lineage>
</organism>
<dbReference type="AlphaFoldDB" id="A0A4Q2L839"/>
<gene>
    <name evidence="2" type="ORF">ESP51_03270</name>
</gene>
<proteinExistence type="predicted"/>
<dbReference type="Pfam" id="PF04480">
    <property type="entry name" value="DUF559"/>
    <property type="match status" value="1"/>
</dbReference>
<dbReference type="Gene3D" id="3.40.960.10">
    <property type="entry name" value="VSR Endonuclease"/>
    <property type="match status" value="1"/>
</dbReference>
<reference evidence="2 3" key="1">
    <citation type="submission" date="2019-01" db="EMBL/GenBank/DDBJ databases">
        <title>Agromyces.</title>
        <authorList>
            <person name="Li J."/>
        </authorList>
    </citation>
    <scope>NUCLEOTIDE SEQUENCE [LARGE SCALE GENOMIC DNA]</scope>
    <source>
        <strain evidence="2 3">DSM 15934</strain>
    </source>
</reference>
<evidence type="ECO:0000259" key="1">
    <source>
        <dbReference type="Pfam" id="PF04480"/>
    </source>
</evidence>
<accession>A0A4Q2L839</accession>
<keyword evidence="3" id="KW-1185">Reference proteome</keyword>
<dbReference type="OrthoDB" id="2594539at2"/>
<evidence type="ECO:0000313" key="3">
    <source>
        <dbReference type="Proteomes" id="UP000293865"/>
    </source>
</evidence>
<feature type="domain" description="DUF559" evidence="1">
    <location>
        <begin position="317"/>
        <end position="373"/>
    </location>
</feature>
<sequence>MNATSGSDRSTLLALVPFIGRGTRMQGIHDYPGAGAGYDRVSPAVLHSRWDSRPCGVRRALHRRSVRAVLHSAFGARSQRLERVKTHGMTLSDMEPARLIRANGGVLPRRALEQAGVSRGVLQRGIANGAVFAVRRGWYGVPDAPSAVVRAVRVGGTLTAASVARLHGLWTLDDPMLHVRVAGGASRLRSPLDRAVPLEKSHGVCVHYRERPSGPNDLPARDSLPRALAEMFTCAGSLAAMIAVDSALNLRELSSAGRAELRALVPSSKRRLIDHADPHCDSGLETIARMLPSGKRLSHRTQAYIPGVGHVDLLIGDRLVIELDGAGFHMDRKDFVEDRRRGFELVMRGYLVVRLTYDMVVHDWERTRGDLLVLIERGEHRWGARAHAWAR</sequence>
<comment type="caution">
    <text evidence="2">The sequence shown here is derived from an EMBL/GenBank/DDBJ whole genome shotgun (WGS) entry which is preliminary data.</text>
</comment>